<dbReference type="SMART" id="SM00530">
    <property type="entry name" value="HTH_XRE"/>
    <property type="match status" value="1"/>
</dbReference>
<dbReference type="OrthoDB" id="3687959at2"/>
<dbReference type="Proteomes" id="UP000286716">
    <property type="component" value="Unassembled WGS sequence"/>
</dbReference>
<organism evidence="2 3">
    <name type="scientific">Amycolatopsis balhimycina DSM 5908</name>
    <dbReference type="NCBI Taxonomy" id="1081091"/>
    <lineage>
        <taxon>Bacteria</taxon>
        <taxon>Bacillati</taxon>
        <taxon>Actinomycetota</taxon>
        <taxon>Actinomycetes</taxon>
        <taxon>Pseudonocardiales</taxon>
        <taxon>Pseudonocardiaceae</taxon>
        <taxon>Amycolatopsis</taxon>
    </lineage>
</organism>
<dbReference type="Gene3D" id="1.10.260.40">
    <property type="entry name" value="lambda repressor-like DNA-binding domains"/>
    <property type="match status" value="1"/>
</dbReference>
<sequence length="283" mass="31429">MPRSKPKPQARGLAEGLRFERRARKLAMVEVAEKLGWSESTLSRIETGLRNASTEEVSALLAIYQVTGVKRSKLIEMSRDIDRAAWLEMRYADVPEQAKTLAQYEADAVRIVETTVITIPGLLQTPRYIRSLMGSAGVAPPDIPQRVNLRLERQKVLNSKRAPMLVTYLDEAALHRVIGGPQVMADQLRHLVEMAERTLVEVRVISFGVGGHAAIDGAFDLLDFADARPLVHLEQLRSGLFLDQLADVDPYVRTVAALDSVALGPMQSVQLIEHLSARYESLD</sequence>
<dbReference type="InterPro" id="IPR043917">
    <property type="entry name" value="DUF5753"/>
</dbReference>
<reference evidence="2 3" key="1">
    <citation type="submission" date="2018-05" db="EMBL/GenBank/DDBJ databases">
        <title>Evolution of GPA BGCs.</title>
        <authorList>
            <person name="Waglechner N."/>
            <person name="Wright G.D."/>
        </authorList>
    </citation>
    <scope>NUCLEOTIDE SEQUENCE [LARGE SCALE GENOMIC DNA]</scope>
    <source>
        <strain evidence="2 3">DSM 5908</strain>
    </source>
</reference>
<comment type="caution">
    <text evidence="2">The sequence shown here is derived from an EMBL/GenBank/DDBJ whole genome shotgun (WGS) entry which is preliminary data.</text>
</comment>
<dbReference type="Pfam" id="PF13560">
    <property type="entry name" value="HTH_31"/>
    <property type="match status" value="1"/>
</dbReference>
<dbReference type="RefSeq" id="WP_026468876.1">
    <property type="nucleotide sequence ID" value="NZ_QHHU01000002.1"/>
</dbReference>
<dbReference type="PROSITE" id="PS50943">
    <property type="entry name" value="HTH_CROC1"/>
    <property type="match status" value="1"/>
</dbReference>
<proteinExistence type="predicted"/>
<keyword evidence="3" id="KW-1185">Reference proteome</keyword>
<accession>A0A428X452</accession>
<dbReference type="InterPro" id="IPR001387">
    <property type="entry name" value="Cro/C1-type_HTH"/>
</dbReference>
<evidence type="ECO:0000313" key="3">
    <source>
        <dbReference type="Proteomes" id="UP000286716"/>
    </source>
</evidence>
<evidence type="ECO:0000313" key="2">
    <source>
        <dbReference type="EMBL" id="RSM50092.1"/>
    </source>
</evidence>
<name>A0A428X452_AMYBA</name>
<dbReference type="InterPro" id="IPR010982">
    <property type="entry name" value="Lambda_DNA-bd_dom_sf"/>
</dbReference>
<evidence type="ECO:0000259" key="1">
    <source>
        <dbReference type="PROSITE" id="PS50943"/>
    </source>
</evidence>
<gene>
    <name evidence="2" type="ORF">DMA12_02200</name>
</gene>
<dbReference type="GO" id="GO:0003677">
    <property type="term" value="F:DNA binding"/>
    <property type="evidence" value="ECO:0007669"/>
    <property type="project" value="InterPro"/>
</dbReference>
<dbReference type="AlphaFoldDB" id="A0A428X452"/>
<dbReference type="Pfam" id="PF19054">
    <property type="entry name" value="DUF5753"/>
    <property type="match status" value="1"/>
</dbReference>
<protein>
    <submittedName>
        <fullName evidence="2">XRE family transcriptional regulator</fullName>
    </submittedName>
</protein>
<feature type="domain" description="HTH cro/C1-type" evidence="1">
    <location>
        <begin position="17"/>
        <end position="71"/>
    </location>
</feature>
<dbReference type="CDD" id="cd00093">
    <property type="entry name" value="HTH_XRE"/>
    <property type="match status" value="1"/>
</dbReference>
<dbReference type="EMBL" id="QHHU01000002">
    <property type="protein sequence ID" value="RSM50092.1"/>
    <property type="molecule type" value="Genomic_DNA"/>
</dbReference>
<dbReference type="SUPFAM" id="SSF47413">
    <property type="entry name" value="lambda repressor-like DNA-binding domains"/>
    <property type="match status" value="1"/>
</dbReference>